<dbReference type="GeneID" id="20525169"/>
<dbReference type="Proteomes" id="UP000030693">
    <property type="component" value="Unassembled WGS sequence"/>
</dbReference>
<gene>
    <name evidence="1" type="ORF">H696_00444</name>
</gene>
<proteinExistence type="predicted"/>
<organism evidence="1">
    <name type="scientific">Fonticula alba</name>
    <name type="common">Slime mold</name>
    <dbReference type="NCBI Taxonomy" id="691883"/>
    <lineage>
        <taxon>Eukaryota</taxon>
        <taxon>Rotosphaerida</taxon>
        <taxon>Fonticulaceae</taxon>
        <taxon>Fonticula</taxon>
    </lineage>
</organism>
<dbReference type="RefSeq" id="XP_009492573.1">
    <property type="nucleotide sequence ID" value="XM_009494298.1"/>
</dbReference>
<dbReference type="EMBL" id="KB932201">
    <property type="protein sequence ID" value="KCV72872.1"/>
    <property type="molecule type" value="Genomic_DNA"/>
</dbReference>
<reference evidence="1" key="1">
    <citation type="submission" date="2013-04" db="EMBL/GenBank/DDBJ databases">
        <title>The Genome Sequence of Fonticula alba ATCC 38817.</title>
        <authorList>
            <consortium name="The Broad Institute Genomics Platform"/>
            <person name="Russ C."/>
            <person name="Cuomo C."/>
            <person name="Burger G."/>
            <person name="Gray M.W."/>
            <person name="Holland P.W.H."/>
            <person name="King N."/>
            <person name="Lang F.B.F."/>
            <person name="Roger A.J."/>
            <person name="Ruiz-Trillo I."/>
            <person name="Brown M."/>
            <person name="Walker B."/>
            <person name="Young S."/>
            <person name="Zeng Q."/>
            <person name="Gargeya S."/>
            <person name="Fitzgerald M."/>
            <person name="Haas B."/>
            <person name="Abouelleil A."/>
            <person name="Allen A.W."/>
            <person name="Alvarado L."/>
            <person name="Arachchi H.M."/>
            <person name="Berlin A.M."/>
            <person name="Chapman S.B."/>
            <person name="Gainer-Dewar J."/>
            <person name="Goldberg J."/>
            <person name="Griggs A."/>
            <person name="Gujja S."/>
            <person name="Hansen M."/>
            <person name="Howarth C."/>
            <person name="Imamovic A."/>
            <person name="Ireland A."/>
            <person name="Larimer J."/>
            <person name="McCowan C."/>
            <person name="Murphy C."/>
            <person name="Pearson M."/>
            <person name="Poon T.W."/>
            <person name="Priest M."/>
            <person name="Roberts A."/>
            <person name="Saif S."/>
            <person name="Shea T."/>
            <person name="Sisk P."/>
            <person name="Sykes S."/>
            <person name="Wortman J."/>
            <person name="Nusbaum C."/>
            <person name="Birren B."/>
        </authorList>
    </citation>
    <scope>NUCLEOTIDE SEQUENCE [LARGE SCALE GENOMIC DNA]</scope>
    <source>
        <strain evidence="1">ATCC 38817</strain>
    </source>
</reference>
<dbReference type="AlphaFoldDB" id="A0A058ZHB4"/>
<keyword evidence="2" id="KW-1185">Reference proteome</keyword>
<evidence type="ECO:0000313" key="1">
    <source>
        <dbReference type="EMBL" id="KCV72872.1"/>
    </source>
</evidence>
<protein>
    <submittedName>
        <fullName evidence="1">Uncharacterized protein</fullName>
    </submittedName>
</protein>
<accession>A0A058ZHB4</accession>
<evidence type="ECO:0000313" key="2">
    <source>
        <dbReference type="Proteomes" id="UP000030693"/>
    </source>
</evidence>
<name>A0A058ZHB4_FONAL</name>
<sequence length="1143" mass="121121">MASPTMTVDQKNALARAQVNLDVLLANATSAKAQAGRMLRTEGQDYLKLVALAVSLGETLGGLLQTHFHVPVQPSEANLGPNEVALDLANIDARFGLRFGPLPGVAAKSIPQPDYADDSEEAADALIAADDAHVAAMEDPLGARTSGLLAELAALRLAEDVDVTRLRSAISYMAAISGTRFGEQPKFDGALPWSVGPKDTSVSGDIAVPSFTLPWLMACFGNGLALFSDGHFHAAALALDSVLLLLRALIFPDLSLLSLNAEQMPMVDLLRGLTDPVKRRQASVWLEAVLYLRIFALWADTDLAGALSACRDYLSLMHWVSFGSPTSDNSIQCGHAFTLFEENQIGEYPWLYNVPQLDRPLEGTFPQGKFLIPATDPRRLVSVLALFTQLLALSQERGSSDPLPLYAMCLAHALPWLQYISLDFESRHDMWPLSVEQALGILEAGLQLAGPILGLDLMQDFGTAPGCLAPLVTQVALERLQHTGRHSLAEESLQTMTLLAGLRTRTVLSRAAYMSGGSAELRQQADNCRLFFALALLRSNYPLASANELKSAGLLQMELGTSSADQPLTLGSEDSWCSLLQAHILSAALRTAALVHLAQVDAEADAVRLGPATLPPLVPSDPATAEPQYYLATAAGLALGAFHALTRALGRLAPGDAAPAAGRVDLALLRASLAHGAAVCQLHLARGADPAVRLAALALGHRVVATPGDDLPYGGPARQALLASVADLLEEVLPAEIADADQLETVNLADRDGNWLFVIASSLYHLGLAHSEKRDIARAIFFARRAALVCRTSGDLPDAKYPELAVIRRSVWYLLTMLLTTPDAVSLVGLRNDQETNRPMAGGLASAWRACLAAQAACHVDGEHAHPDPVFHFQEAIIEASLACQCSFDGTREEEADQLLRASGQHLKQAFALVAKAKAPGMVKLNAWLVATHVYILLLVAASPGYLEQSSLVSEAQKCLDFISTLVKSAQLDDRTYAARVWLTLSILAVALGQSQRAMEHLSLASSFAPGGNVASVAPALAALVHSMLVPEEGATRIRGTTASPDAGSPELEGIHHGPGDESAASVRLRIRHFAGRLTMSTGAGIDAPFGDIGVARPADAAPKHKASLEAQSSSPIPPSSFISLILGSAASVSTLFPVPVVG</sequence>